<evidence type="ECO:0000256" key="5">
    <source>
        <dbReference type="ARBA" id="ARBA00022989"/>
    </source>
</evidence>
<feature type="transmembrane region" description="Helical" evidence="7">
    <location>
        <begin position="184"/>
        <end position="209"/>
    </location>
</feature>
<dbReference type="PANTHER" id="PTHR43744">
    <property type="entry name" value="ABC TRANSPORTER PERMEASE PROTEIN MG189-RELATED-RELATED"/>
    <property type="match status" value="1"/>
</dbReference>
<proteinExistence type="inferred from homology"/>
<dbReference type="AlphaFoldDB" id="A0AA96LK85"/>
<gene>
    <name evidence="9" type="ORF">MJA45_11345</name>
</gene>
<keyword evidence="4 7" id="KW-0812">Transmembrane</keyword>
<evidence type="ECO:0000256" key="1">
    <source>
        <dbReference type="ARBA" id="ARBA00004651"/>
    </source>
</evidence>
<accession>A0AA96LK85</accession>
<feature type="transmembrane region" description="Helical" evidence="7">
    <location>
        <begin position="78"/>
        <end position="99"/>
    </location>
</feature>
<dbReference type="PANTHER" id="PTHR43744:SF9">
    <property type="entry name" value="POLYGALACTURONAN_RHAMNOGALACTURONAN TRANSPORT SYSTEM PERMEASE PROTEIN YTCP"/>
    <property type="match status" value="1"/>
</dbReference>
<dbReference type="GO" id="GO:0005886">
    <property type="term" value="C:plasma membrane"/>
    <property type="evidence" value="ECO:0007669"/>
    <property type="project" value="UniProtKB-SubCell"/>
</dbReference>
<keyword evidence="2 7" id="KW-0813">Transport</keyword>
<reference evidence="9 10" key="1">
    <citation type="submission" date="2022-02" db="EMBL/GenBank/DDBJ databases">
        <title>Paenibacillus sp. MBLB1776 Whole Genome Shotgun Sequencing.</title>
        <authorList>
            <person name="Hwang C.Y."/>
            <person name="Cho E.-S."/>
            <person name="Seo M.-J."/>
        </authorList>
    </citation>
    <scope>NUCLEOTIDE SEQUENCE [LARGE SCALE GENOMIC DNA]</scope>
    <source>
        <strain evidence="9 10">MBLB1776</strain>
    </source>
</reference>
<evidence type="ECO:0000256" key="7">
    <source>
        <dbReference type="RuleBase" id="RU363032"/>
    </source>
</evidence>
<evidence type="ECO:0000259" key="8">
    <source>
        <dbReference type="PROSITE" id="PS50928"/>
    </source>
</evidence>
<dbReference type="GO" id="GO:0055085">
    <property type="term" value="P:transmembrane transport"/>
    <property type="evidence" value="ECO:0007669"/>
    <property type="project" value="InterPro"/>
</dbReference>
<comment type="subcellular location">
    <subcellularLocation>
        <location evidence="1 7">Cell membrane</location>
        <topology evidence="1 7">Multi-pass membrane protein</topology>
    </subcellularLocation>
</comment>
<keyword evidence="10" id="KW-1185">Reference proteome</keyword>
<dbReference type="Proteomes" id="UP001305702">
    <property type="component" value="Chromosome"/>
</dbReference>
<dbReference type="InterPro" id="IPR000515">
    <property type="entry name" value="MetI-like"/>
</dbReference>
<evidence type="ECO:0000313" key="10">
    <source>
        <dbReference type="Proteomes" id="UP001305702"/>
    </source>
</evidence>
<keyword evidence="3" id="KW-1003">Cell membrane</keyword>
<feature type="transmembrane region" description="Helical" evidence="7">
    <location>
        <begin position="145"/>
        <end position="163"/>
    </location>
</feature>
<keyword evidence="6 7" id="KW-0472">Membrane</keyword>
<name>A0AA96LK85_9BACL</name>
<dbReference type="PROSITE" id="PS50928">
    <property type="entry name" value="ABC_TM1"/>
    <property type="match status" value="1"/>
</dbReference>
<evidence type="ECO:0000256" key="2">
    <source>
        <dbReference type="ARBA" id="ARBA00022448"/>
    </source>
</evidence>
<dbReference type="SUPFAM" id="SSF161098">
    <property type="entry name" value="MetI-like"/>
    <property type="match status" value="1"/>
</dbReference>
<evidence type="ECO:0000256" key="6">
    <source>
        <dbReference type="ARBA" id="ARBA00023136"/>
    </source>
</evidence>
<evidence type="ECO:0000256" key="4">
    <source>
        <dbReference type="ARBA" id="ARBA00022692"/>
    </source>
</evidence>
<dbReference type="Pfam" id="PF00528">
    <property type="entry name" value="BPD_transp_1"/>
    <property type="match status" value="1"/>
</dbReference>
<evidence type="ECO:0000313" key="9">
    <source>
        <dbReference type="EMBL" id="WNQ13576.1"/>
    </source>
</evidence>
<dbReference type="Gene3D" id="1.10.3720.10">
    <property type="entry name" value="MetI-like"/>
    <property type="match status" value="1"/>
</dbReference>
<evidence type="ECO:0000256" key="3">
    <source>
        <dbReference type="ARBA" id="ARBA00022475"/>
    </source>
</evidence>
<feature type="domain" description="ABC transmembrane type-1" evidence="8">
    <location>
        <begin position="74"/>
        <end position="277"/>
    </location>
</feature>
<feature type="transmembrane region" description="Helical" evidence="7">
    <location>
        <begin position="263"/>
        <end position="280"/>
    </location>
</feature>
<sequence>MHLMSRSYKTFLIFNNLFLVLLTLLCLFPVINVLAVSLSSSAAAAAGEVAEWPVEFTVKSYQFVLQSGQFTGSFQNSVIRVLTGVSLSTIITVLVAYPLSKESHVFPQRTMYAWIFVFTMLFSGGIIPSYLVIKQLHMLDTMWSLVLPVGVQVFNILLMLNFFRGLPKELEEACLMDGASHLQTLLRVYLPISLPSLATIVLFTLVMHWNSWFDGMLYMNHTDKYPLATYLQSVLNKTSIPQTEMTVEQAILLQSVSSRTVRAAQIFIAAFPILAIYPFLQKYFVKGLVMGSVKG</sequence>
<keyword evidence="5 7" id="KW-1133">Transmembrane helix</keyword>
<protein>
    <submittedName>
        <fullName evidence="9">Carbohydrate ABC transporter permease</fullName>
    </submittedName>
</protein>
<dbReference type="EMBL" id="CP130318">
    <property type="protein sequence ID" value="WNQ13576.1"/>
    <property type="molecule type" value="Genomic_DNA"/>
</dbReference>
<dbReference type="InterPro" id="IPR035906">
    <property type="entry name" value="MetI-like_sf"/>
</dbReference>
<comment type="similarity">
    <text evidence="7">Belongs to the binding-protein-dependent transport system permease family.</text>
</comment>
<feature type="transmembrane region" description="Helical" evidence="7">
    <location>
        <begin position="111"/>
        <end position="133"/>
    </location>
</feature>
<organism evidence="9 10">
    <name type="scientific">Paenibacillus aurantius</name>
    <dbReference type="NCBI Taxonomy" id="2918900"/>
    <lineage>
        <taxon>Bacteria</taxon>
        <taxon>Bacillati</taxon>
        <taxon>Bacillota</taxon>
        <taxon>Bacilli</taxon>
        <taxon>Bacillales</taxon>
        <taxon>Paenibacillaceae</taxon>
        <taxon>Paenibacillus</taxon>
    </lineage>
</organism>
<dbReference type="KEGG" id="paun:MJA45_11345"/>
<dbReference type="RefSeq" id="WP_315607359.1">
    <property type="nucleotide sequence ID" value="NZ_CP130318.1"/>
</dbReference>
<dbReference type="CDD" id="cd06261">
    <property type="entry name" value="TM_PBP2"/>
    <property type="match status" value="1"/>
</dbReference>